<dbReference type="Bgee" id="ENSECAG00000039847">
    <property type="expression patterns" value="Expressed in leukocyte and 3 other cell types or tissues"/>
</dbReference>
<organism evidence="8 9">
    <name type="scientific">Equus caballus</name>
    <name type="common">Horse</name>
    <dbReference type="NCBI Taxonomy" id="9796"/>
    <lineage>
        <taxon>Eukaryota</taxon>
        <taxon>Metazoa</taxon>
        <taxon>Chordata</taxon>
        <taxon>Craniata</taxon>
        <taxon>Vertebrata</taxon>
        <taxon>Euteleostomi</taxon>
        <taxon>Mammalia</taxon>
        <taxon>Eutheria</taxon>
        <taxon>Laurasiatheria</taxon>
        <taxon>Perissodactyla</taxon>
        <taxon>Equidae</taxon>
        <taxon>Equus</taxon>
    </lineage>
</organism>
<dbReference type="Ensembl" id="ENSECAT00000029984.3">
    <property type="protein sequence ID" value="ENSECAP00000046503.2"/>
    <property type="gene ID" value="ENSECAG00000039847.3"/>
</dbReference>
<dbReference type="GO" id="GO:0002250">
    <property type="term" value="P:adaptive immune response"/>
    <property type="evidence" value="ECO:0007669"/>
    <property type="project" value="UniProtKB-KW"/>
</dbReference>
<dbReference type="SMART" id="SM00406">
    <property type="entry name" value="IGv"/>
    <property type="match status" value="1"/>
</dbReference>
<dbReference type="Proteomes" id="UP000002281">
    <property type="component" value="Unplaced"/>
</dbReference>
<evidence type="ECO:0000256" key="1">
    <source>
        <dbReference type="ARBA" id="ARBA00022729"/>
    </source>
</evidence>
<evidence type="ECO:0000256" key="2">
    <source>
        <dbReference type="ARBA" id="ARBA00023130"/>
    </source>
</evidence>
<evidence type="ECO:0000313" key="9">
    <source>
        <dbReference type="Proteomes" id="UP000002281"/>
    </source>
</evidence>
<dbReference type="AlphaFoldDB" id="A0A3Q2ILV6"/>
<dbReference type="GO" id="GO:0042101">
    <property type="term" value="C:T cell receptor complex"/>
    <property type="evidence" value="ECO:0007669"/>
    <property type="project" value="UniProtKB-KW"/>
</dbReference>
<evidence type="ECO:0000259" key="7">
    <source>
        <dbReference type="PROSITE" id="PS50835"/>
    </source>
</evidence>
<evidence type="ECO:0000256" key="6">
    <source>
        <dbReference type="SAM" id="SignalP"/>
    </source>
</evidence>
<reference evidence="8" key="1">
    <citation type="journal article" date="2009" name="Science">
        <title>Genome sequence, comparative analysis, and population genetics of the domestic horse.</title>
        <authorList>
            <consortium name="Broad Institute Genome Sequencing Platform"/>
            <consortium name="Broad Institute Whole Genome Assembly Team"/>
            <person name="Wade C.M."/>
            <person name="Giulotto E."/>
            <person name="Sigurdsson S."/>
            <person name="Zoli M."/>
            <person name="Gnerre S."/>
            <person name="Imsland F."/>
            <person name="Lear T.L."/>
            <person name="Adelson D.L."/>
            <person name="Bailey E."/>
            <person name="Bellone R.R."/>
            <person name="Bloecker H."/>
            <person name="Distl O."/>
            <person name="Edgar R.C."/>
            <person name="Garber M."/>
            <person name="Leeb T."/>
            <person name="Mauceli E."/>
            <person name="MacLeod J.N."/>
            <person name="Penedo M.C.T."/>
            <person name="Raison J.M."/>
            <person name="Sharpe T."/>
            <person name="Vogel J."/>
            <person name="Andersson L."/>
            <person name="Antczak D.F."/>
            <person name="Biagi T."/>
            <person name="Binns M.M."/>
            <person name="Chowdhary B.P."/>
            <person name="Coleman S.J."/>
            <person name="Della Valle G."/>
            <person name="Fryc S."/>
            <person name="Guerin G."/>
            <person name="Hasegawa T."/>
            <person name="Hill E.W."/>
            <person name="Jurka J."/>
            <person name="Kiialainen A."/>
            <person name="Lindgren G."/>
            <person name="Liu J."/>
            <person name="Magnani E."/>
            <person name="Mickelson J.R."/>
            <person name="Murray J."/>
            <person name="Nergadze S.G."/>
            <person name="Onofrio R."/>
            <person name="Pedroni S."/>
            <person name="Piras M.F."/>
            <person name="Raudsepp T."/>
            <person name="Rocchi M."/>
            <person name="Roeed K.H."/>
            <person name="Ryder O.A."/>
            <person name="Searle S."/>
            <person name="Skow L."/>
            <person name="Swinburne J.E."/>
            <person name="Syvaenen A.C."/>
            <person name="Tozaki T."/>
            <person name="Valberg S.J."/>
            <person name="Vaudin M."/>
            <person name="White J.R."/>
            <person name="Zody M.C."/>
            <person name="Lander E.S."/>
            <person name="Lindblad-Toh K."/>
        </authorList>
    </citation>
    <scope>NUCLEOTIDE SEQUENCE [LARGE SCALE GENOMIC DNA]</scope>
    <source>
        <strain evidence="8">Thoroughbred</strain>
    </source>
</reference>
<protein>
    <recommendedName>
        <fullName evidence="7">Ig-like domain-containing protein</fullName>
    </recommendedName>
</protein>
<keyword evidence="5" id="KW-1279">T cell receptor</keyword>
<sequence length="127" mass="13891">MLPASCSGLVILLILRGTNGDSVTQTEDPITLPEGAPLTLNCTYQSSYSVSLFWYVQYQNKEPELLLKSSSENQGGDSRGFQANHVNSDSSFHLQKPSVQMSDSAMYYCALRDTVKGTIGAAEHKPR</sequence>
<dbReference type="InterPro" id="IPR036179">
    <property type="entry name" value="Ig-like_dom_sf"/>
</dbReference>
<dbReference type="InterPro" id="IPR013106">
    <property type="entry name" value="Ig_V-set"/>
</dbReference>
<dbReference type="PaxDb" id="9796-ENSECAP00000046503"/>
<accession>A0A3Q2ILV6</accession>
<keyword evidence="1 6" id="KW-0732">Signal</keyword>
<reference evidence="8" key="3">
    <citation type="submission" date="2025-09" db="UniProtKB">
        <authorList>
            <consortium name="Ensembl"/>
        </authorList>
    </citation>
    <scope>IDENTIFICATION</scope>
    <source>
        <strain evidence="8">Thoroughbred</strain>
    </source>
</reference>
<keyword evidence="4" id="KW-0393">Immunoglobulin domain</keyword>
<dbReference type="Gene3D" id="2.60.40.10">
    <property type="entry name" value="Immunoglobulins"/>
    <property type="match status" value="1"/>
</dbReference>
<evidence type="ECO:0000256" key="3">
    <source>
        <dbReference type="ARBA" id="ARBA00023170"/>
    </source>
</evidence>
<dbReference type="InterPro" id="IPR051287">
    <property type="entry name" value="TCR_variable_region"/>
</dbReference>
<dbReference type="InterPro" id="IPR003599">
    <property type="entry name" value="Ig_sub"/>
</dbReference>
<dbReference type="InParanoid" id="A0A3Q2ILV6"/>
<name>A0A3Q2ILV6_HORSE</name>
<dbReference type="FunFam" id="2.60.40.10:FF:002313">
    <property type="entry name" value="T cell receptor alpha variable 18"/>
    <property type="match status" value="1"/>
</dbReference>
<reference evidence="8" key="2">
    <citation type="submission" date="2025-08" db="UniProtKB">
        <authorList>
            <consortium name="Ensembl"/>
        </authorList>
    </citation>
    <scope>IDENTIFICATION</scope>
    <source>
        <strain evidence="8">Thoroughbred</strain>
    </source>
</reference>
<dbReference type="Pfam" id="PF07686">
    <property type="entry name" value="V-set"/>
    <property type="match status" value="1"/>
</dbReference>
<evidence type="ECO:0000256" key="4">
    <source>
        <dbReference type="ARBA" id="ARBA00023319"/>
    </source>
</evidence>
<dbReference type="SMART" id="SM00409">
    <property type="entry name" value="IG"/>
    <property type="match status" value="1"/>
</dbReference>
<evidence type="ECO:0000256" key="5">
    <source>
        <dbReference type="ARBA" id="ARBA00043266"/>
    </source>
</evidence>
<dbReference type="PANTHER" id="PTHR19367">
    <property type="entry name" value="T-CELL RECEPTOR ALPHA CHAIN V REGION"/>
    <property type="match status" value="1"/>
</dbReference>
<proteinExistence type="predicted"/>
<feature type="chain" id="PRO_5040215400" description="Ig-like domain-containing protein" evidence="6">
    <location>
        <begin position="21"/>
        <end position="127"/>
    </location>
</feature>
<feature type="signal peptide" evidence="6">
    <location>
        <begin position="1"/>
        <end position="20"/>
    </location>
</feature>
<keyword evidence="3" id="KW-0675">Receptor</keyword>
<keyword evidence="9" id="KW-1185">Reference proteome</keyword>
<dbReference type="STRING" id="9796.ENSECAP00000046503"/>
<evidence type="ECO:0000313" key="8">
    <source>
        <dbReference type="Ensembl" id="ENSECAP00000046503.2"/>
    </source>
</evidence>
<dbReference type="PANTHER" id="PTHR19367:SF41">
    <property type="entry name" value="IG-LIKE DOMAIN-CONTAINING PROTEIN"/>
    <property type="match status" value="1"/>
</dbReference>
<keyword evidence="2" id="KW-1064">Adaptive immunity</keyword>
<dbReference type="FunCoup" id="A0A3Q2ILV6">
    <property type="interactions" value="97"/>
</dbReference>
<keyword evidence="5" id="KW-0391">Immunity</keyword>
<dbReference type="InterPro" id="IPR007110">
    <property type="entry name" value="Ig-like_dom"/>
</dbReference>
<dbReference type="SUPFAM" id="SSF48726">
    <property type="entry name" value="Immunoglobulin"/>
    <property type="match status" value="1"/>
</dbReference>
<dbReference type="GeneTree" id="ENSGT00940000153073"/>
<feature type="domain" description="Ig-like" evidence="7">
    <location>
        <begin position="21"/>
        <end position="120"/>
    </location>
</feature>
<dbReference type="InterPro" id="IPR013783">
    <property type="entry name" value="Ig-like_fold"/>
</dbReference>
<dbReference type="PROSITE" id="PS50835">
    <property type="entry name" value="IG_LIKE"/>
    <property type="match status" value="1"/>
</dbReference>